<dbReference type="RefSeq" id="WP_189648132.1">
    <property type="nucleotide sequence ID" value="NZ_BMRC01000006.1"/>
</dbReference>
<name>A0ABV5IYH7_9ACTN</name>
<proteinExistence type="predicted"/>
<sequence length="171" mass="19222">MVAVDLNACMVVSAPEWNHGEPVRIAQVHRVHGGRIAVRYQDAYCRRAGPRRGGVDRDGADARVRRVRQEARVTRPAEQSPTASGVLRRAADYIETHQLDRFNVTHVIRAAAAELTPFGPDAYEQADAALRALAAHLGYRIDRDPVRDLTRWSRIRATEWIVIELRRAGAR</sequence>
<protein>
    <submittedName>
        <fullName evidence="1">Uncharacterized protein</fullName>
    </submittedName>
</protein>
<dbReference type="Proteomes" id="UP001589647">
    <property type="component" value="Unassembled WGS sequence"/>
</dbReference>
<evidence type="ECO:0000313" key="2">
    <source>
        <dbReference type="Proteomes" id="UP001589647"/>
    </source>
</evidence>
<reference evidence="1 2" key="1">
    <citation type="submission" date="2024-09" db="EMBL/GenBank/DDBJ databases">
        <authorList>
            <person name="Sun Q."/>
            <person name="Mori K."/>
        </authorList>
    </citation>
    <scope>NUCLEOTIDE SEQUENCE [LARGE SCALE GENOMIC DNA]</scope>
    <source>
        <strain evidence="1 2">CCM 3426</strain>
    </source>
</reference>
<keyword evidence="2" id="KW-1185">Reference proteome</keyword>
<dbReference type="EMBL" id="JBHMEI010000104">
    <property type="protein sequence ID" value="MFB9209619.1"/>
    <property type="molecule type" value="Genomic_DNA"/>
</dbReference>
<organism evidence="1 2">
    <name type="scientific">Nonomuraea spiralis</name>
    <dbReference type="NCBI Taxonomy" id="46182"/>
    <lineage>
        <taxon>Bacteria</taxon>
        <taxon>Bacillati</taxon>
        <taxon>Actinomycetota</taxon>
        <taxon>Actinomycetes</taxon>
        <taxon>Streptosporangiales</taxon>
        <taxon>Streptosporangiaceae</taxon>
        <taxon>Nonomuraea</taxon>
    </lineage>
</organism>
<comment type="caution">
    <text evidence="1">The sequence shown here is derived from an EMBL/GenBank/DDBJ whole genome shotgun (WGS) entry which is preliminary data.</text>
</comment>
<evidence type="ECO:0000313" key="1">
    <source>
        <dbReference type="EMBL" id="MFB9209619.1"/>
    </source>
</evidence>
<accession>A0ABV5IYH7</accession>
<gene>
    <name evidence="1" type="ORF">ACFFV7_51145</name>
</gene>